<evidence type="ECO:0000313" key="8">
    <source>
        <dbReference type="EMBL" id="AQY22132.1"/>
    </source>
</evidence>
<dbReference type="Pfam" id="PF07980">
    <property type="entry name" value="SusD_RagB"/>
    <property type="match status" value="1"/>
</dbReference>
<dbReference type="InterPro" id="IPR012944">
    <property type="entry name" value="SusD_RagB_dom"/>
</dbReference>
<dbReference type="Gene3D" id="1.25.40.390">
    <property type="match status" value="1"/>
</dbReference>
<evidence type="ECO:0000256" key="1">
    <source>
        <dbReference type="ARBA" id="ARBA00004442"/>
    </source>
</evidence>
<evidence type="ECO:0000256" key="2">
    <source>
        <dbReference type="ARBA" id="ARBA00006275"/>
    </source>
</evidence>
<dbReference type="InterPro" id="IPR011990">
    <property type="entry name" value="TPR-like_helical_dom_sf"/>
</dbReference>
<accession>A0A1S7DSM8</accession>
<name>A0A1S7DSM8_RIEAN</name>
<dbReference type="SUPFAM" id="SSF48452">
    <property type="entry name" value="TPR-like"/>
    <property type="match status" value="1"/>
</dbReference>
<dbReference type="RefSeq" id="WP_014937618.1">
    <property type="nucleotide sequence ID" value="NZ_CP011859.1"/>
</dbReference>
<dbReference type="Pfam" id="PF14322">
    <property type="entry name" value="SusD-like_3"/>
    <property type="match status" value="1"/>
</dbReference>
<proteinExistence type="inferred from homology"/>
<evidence type="ECO:0000256" key="4">
    <source>
        <dbReference type="ARBA" id="ARBA00023136"/>
    </source>
</evidence>
<dbReference type="CDD" id="cd08977">
    <property type="entry name" value="SusD"/>
    <property type="match status" value="1"/>
</dbReference>
<gene>
    <name evidence="8" type="ORF">AB406_1184</name>
</gene>
<feature type="domain" description="RagB/SusD" evidence="6">
    <location>
        <begin position="354"/>
        <end position="525"/>
    </location>
</feature>
<dbReference type="Proteomes" id="UP000189883">
    <property type="component" value="Chromosome"/>
</dbReference>
<sequence>MKSILRNTFVRIGIPVLVVSSFASCSSDRLDLQPFNQVSDETIYTDPALIEQAVMGMYNAAQVGDYAGGRRGYPFGSAYHQQNDVRGEDVVNVAAFYQFTYMSTYNGSSSLNNIYYWLDTYRLINRANLIITGINDAVAKGVMTKAASDGYLGEALFFRAISHFELLKHFSRPYHVNSSEHHAYGVPYMLKGSKDLVTVEENSGVVDRETVQKSYERLLKDLDEAEKLLPSKSNVYRASKEAAIAYKTIVKLHQRDWSGVIAEANKLDGKFSLEDTPNGVFVNNSNNKESIFSLQNSDTNSPGVNGALAAMFKTRALIAISPIIWNDPAWLANDKRRFELADNAGKPVKDAMVFTSRGAKFTNKYKDDVNFSDASPIVRYAEVLLNRAEAKARLGDDTYINDLNKVRNRSLADISVAYKLSDFTSKKAAVEAIIKEKRIEFIGEGKRWGDIHRLINDDLVPTYGIPAKYANTIPKATDYVIGVPYVLKTSDLKAIPYSDARFLWPIPDLEINATPSLRSQQNKDW</sequence>
<reference evidence="8 9" key="1">
    <citation type="submission" date="2015-06" db="EMBL/GenBank/DDBJ databases">
        <title>R. anatipestifer strain HXb2 is the most virulent strain so far, and the genome sequence would help us uncover the pathogenesis.</title>
        <authorList>
            <person name="Hu Q."/>
            <person name="Qi J."/>
            <person name="Bo H."/>
            <person name="Liu G."/>
            <person name="Tao M."/>
            <person name="Ding Y."/>
            <person name="Xue Y."/>
        </authorList>
    </citation>
    <scope>NUCLEOTIDE SEQUENCE [LARGE SCALE GENOMIC DNA]</scope>
    <source>
        <strain evidence="8 9">HXb2</strain>
    </source>
</reference>
<protein>
    <recommendedName>
        <fullName evidence="10">RagB/SusD family nutrient uptake outer membrane protein</fullName>
    </recommendedName>
</protein>
<dbReference type="EMBL" id="CP011859">
    <property type="protein sequence ID" value="AQY22132.1"/>
    <property type="molecule type" value="Genomic_DNA"/>
</dbReference>
<feature type="domain" description="SusD-like N-terminal" evidence="7">
    <location>
        <begin position="30"/>
        <end position="246"/>
    </location>
</feature>
<comment type="subcellular location">
    <subcellularLocation>
        <location evidence="1">Cell outer membrane</location>
    </subcellularLocation>
</comment>
<organism evidence="8 9">
    <name type="scientific">Riemerella anatipestifer</name>
    <name type="common">Moraxella anatipestifer</name>
    <dbReference type="NCBI Taxonomy" id="34085"/>
    <lineage>
        <taxon>Bacteria</taxon>
        <taxon>Pseudomonadati</taxon>
        <taxon>Bacteroidota</taxon>
        <taxon>Flavobacteriia</taxon>
        <taxon>Flavobacteriales</taxon>
        <taxon>Weeksellaceae</taxon>
        <taxon>Riemerella</taxon>
    </lineage>
</organism>
<keyword evidence="5" id="KW-0998">Cell outer membrane</keyword>
<dbReference type="InterPro" id="IPR033985">
    <property type="entry name" value="SusD-like_N"/>
</dbReference>
<dbReference type="AlphaFoldDB" id="A0A1S7DSM8"/>
<comment type="similarity">
    <text evidence="2">Belongs to the SusD family.</text>
</comment>
<evidence type="ECO:0000313" key="9">
    <source>
        <dbReference type="Proteomes" id="UP000189883"/>
    </source>
</evidence>
<evidence type="ECO:0008006" key="10">
    <source>
        <dbReference type="Google" id="ProtNLM"/>
    </source>
</evidence>
<evidence type="ECO:0000259" key="7">
    <source>
        <dbReference type="Pfam" id="PF14322"/>
    </source>
</evidence>
<keyword evidence="4" id="KW-0472">Membrane</keyword>
<dbReference type="GO" id="GO:0009279">
    <property type="term" value="C:cell outer membrane"/>
    <property type="evidence" value="ECO:0007669"/>
    <property type="project" value="UniProtKB-SubCell"/>
</dbReference>
<dbReference type="PROSITE" id="PS51257">
    <property type="entry name" value="PROKAR_LIPOPROTEIN"/>
    <property type="match status" value="1"/>
</dbReference>
<evidence type="ECO:0000259" key="6">
    <source>
        <dbReference type="Pfam" id="PF07980"/>
    </source>
</evidence>
<keyword evidence="3" id="KW-0732">Signal</keyword>
<evidence type="ECO:0000256" key="3">
    <source>
        <dbReference type="ARBA" id="ARBA00022729"/>
    </source>
</evidence>
<evidence type="ECO:0000256" key="5">
    <source>
        <dbReference type="ARBA" id="ARBA00023237"/>
    </source>
</evidence>